<reference evidence="1 2" key="1">
    <citation type="submission" date="2013-02" db="EMBL/GenBank/DDBJ databases">
        <authorList>
            <person name="Harkins D.M."/>
            <person name="Durkin A.S."/>
            <person name="Brinkac L.M."/>
            <person name="Haft D.H."/>
            <person name="Selengut J.D."/>
            <person name="Sanka R."/>
            <person name="DePew J."/>
            <person name="Purushe J."/>
            <person name="Tulsiani S.M."/>
            <person name="Graham G.C."/>
            <person name="Burns M.-A."/>
            <person name="Dohnt M.F."/>
            <person name="Smythe L.D."/>
            <person name="McKay D.B."/>
            <person name="Craig S.B."/>
            <person name="Vinetz J.M."/>
            <person name="Sutton G.G."/>
            <person name="Nierman W.C."/>
            <person name="Fouts D.E."/>
        </authorList>
    </citation>
    <scope>NUCLEOTIDE SEQUENCE [LARGE SCALE GENOMIC DNA]</scope>
    <source>
        <strain evidence="1 2">LT2050</strain>
    </source>
</reference>
<dbReference type="EMBL" id="AFMD02000367">
    <property type="protein sequence ID" value="EMG20918.1"/>
    <property type="molecule type" value="Genomic_DNA"/>
</dbReference>
<dbReference type="Proteomes" id="UP000011778">
    <property type="component" value="Unassembled WGS sequence"/>
</dbReference>
<dbReference type="AlphaFoldDB" id="M3II26"/>
<evidence type="ECO:0000313" key="1">
    <source>
        <dbReference type="EMBL" id="EMG20918.1"/>
    </source>
</evidence>
<evidence type="ECO:0000313" key="2">
    <source>
        <dbReference type="Proteomes" id="UP000011778"/>
    </source>
</evidence>
<name>M3II26_LEPIT</name>
<organism evidence="1 2">
    <name type="scientific">Leptospira interrogans serovar Copenhageni str. LT2050</name>
    <dbReference type="NCBI Taxonomy" id="1001598"/>
    <lineage>
        <taxon>Bacteria</taxon>
        <taxon>Pseudomonadati</taxon>
        <taxon>Spirochaetota</taxon>
        <taxon>Spirochaetia</taxon>
        <taxon>Leptospirales</taxon>
        <taxon>Leptospiraceae</taxon>
        <taxon>Leptospira</taxon>
    </lineage>
</organism>
<proteinExistence type="predicted"/>
<comment type="caution">
    <text evidence="1">The sequence shown here is derived from an EMBL/GenBank/DDBJ whole genome shotgun (WGS) entry which is preliminary data.</text>
</comment>
<accession>M3II26</accession>
<sequence>MILFFNILFFCYYNFCINSPIFRHQTDSYFLEYSIFEFFG</sequence>
<protein>
    <submittedName>
        <fullName evidence="1">Uncharacterized protein</fullName>
    </submittedName>
</protein>
<gene>
    <name evidence="1" type="ORF">LEP1GSC150_2308</name>
</gene>